<dbReference type="EMBL" id="CP009621">
    <property type="protein sequence ID" value="AKD05178.1"/>
    <property type="molecule type" value="Genomic_DNA"/>
</dbReference>
<dbReference type="HOGENOM" id="CLU_147394_1_0_10"/>
<dbReference type="OrthoDB" id="893974at2"/>
<dbReference type="PATRIC" id="fig|400092.3.peg.4737"/>
<dbReference type="STRING" id="400092.PKOR_21540"/>
<name>A0A0E3ZIP3_9BACT</name>
<dbReference type="RefSeq" id="WP_046313441.1">
    <property type="nucleotide sequence ID" value="NZ_CBCSCY010000069.1"/>
</dbReference>
<dbReference type="KEGG" id="pko:PKOR_21540"/>
<evidence type="ECO:0000256" key="1">
    <source>
        <dbReference type="SAM" id="Phobius"/>
    </source>
</evidence>
<accession>A0A0E3ZIP3</accession>
<feature type="transmembrane region" description="Helical" evidence="1">
    <location>
        <begin position="21"/>
        <end position="40"/>
    </location>
</feature>
<keyword evidence="1" id="KW-0812">Transmembrane</keyword>
<sequence length="138" mass="15804">MEKDKNQRNGRNEDVKNWLEWTVFCVSLLLLLAIVGYLSYQVYTHKESPPDIYVEAWPSPSPNSPHRYHVLVQNKGGTTAEEVKVEVILRRDNQSVEASELQITFSPTLSKREGWVTFVNDPAKADTVVTRVVSYKKP</sequence>
<dbReference type="Proteomes" id="UP000033109">
    <property type="component" value="Chromosome"/>
</dbReference>
<evidence type="ECO:0008006" key="4">
    <source>
        <dbReference type="Google" id="ProtNLM"/>
    </source>
</evidence>
<proteinExistence type="predicted"/>
<keyword evidence="1" id="KW-1133">Transmembrane helix</keyword>
<keyword evidence="3" id="KW-1185">Reference proteome</keyword>
<gene>
    <name evidence="2" type="ORF">PKOR_21540</name>
</gene>
<evidence type="ECO:0000313" key="3">
    <source>
        <dbReference type="Proteomes" id="UP000033109"/>
    </source>
</evidence>
<keyword evidence="1" id="KW-0472">Membrane</keyword>
<organism evidence="2 3">
    <name type="scientific">Pontibacter korlensis</name>
    <dbReference type="NCBI Taxonomy" id="400092"/>
    <lineage>
        <taxon>Bacteria</taxon>
        <taxon>Pseudomonadati</taxon>
        <taxon>Bacteroidota</taxon>
        <taxon>Cytophagia</taxon>
        <taxon>Cytophagales</taxon>
        <taxon>Hymenobacteraceae</taxon>
        <taxon>Pontibacter</taxon>
    </lineage>
</organism>
<reference evidence="2 3" key="1">
    <citation type="journal article" date="2015" name="Sci. Rep.">
        <title>Unraveling adaptation of Pontibacter korlensis to radiation and infertility in desert through complete genome and comparative transcriptomic analysis.</title>
        <authorList>
            <person name="Dai J."/>
            <person name="Dai W."/>
            <person name="Qiu C."/>
            <person name="Yang Z."/>
            <person name="Zhang Y."/>
            <person name="Zhou M."/>
            <person name="Zhang L."/>
            <person name="Fang C."/>
            <person name="Gao Q."/>
            <person name="Yang Q."/>
            <person name="Li X."/>
            <person name="Wang Z."/>
            <person name="Wang Z."/>
            <person name="Jia Z."/>
            <person name="Chen X."/>
        </authorList>
    </citation>
    <scope>NUCLEOTIDE SEQUENCE [LARGE SCALE GENOMIC DNA]</scope>
    <source>
        <strain evidence="2 3">X14-1T</strain>
    </source>
</reference>
<protein>
    <recommendedName>
        <fullName evidence="4">TIGR02588 family protein</fullName>
    </recommendedName>
</protein>
<evidence type="ECO:0000313" key="2">
    <source>
        <dbReference type="EMBL" id="AKD05178.1"/>
    </source>
</evidence>
<dbReference type="AlphaFoldDB" id="A0A0E3ZIP3"/>